<name>A0A158GKH8_9BURK</name>
<feature type="signal peptide" evidence="2">
    <location>
        <begin position="1"/>
        <end position="33"/>
    </location>
</feature>
<dbReference type="EMBL" id="FCOK02000015">
    <property type="protein sequence ID" value="SAL32542.1"/>
    <property type="molecule type" value="Genomic_DNA"/>
</dbReference>
<feature type="region of interest" description="Disordered" evidence="1">
    <location>
        <begin position="455"/>
        <end position="475"/>
    </location>
</feature>
<accession>A0A158GKH8</accession>
<dbReference type="InterPro" id="IPR014121">
    <property type="entry name" value="TraN_Ftype"/>
</dbReference>
<gene>
    <name evidence="3" type="ORF">AWB69_02847</name>
</gene>
<evidence type="ECO:0000313" key="3">
    <source>
        <dbReference type="EMBL" id="SAL32542.1"/>
    </source>
</evidence>
<evidence type="ECO:0000256" key="2">
    <source>
        <dbReference type="SAM" id="SignalP"/>
    </source>
</evidence>
<keyword evidence="2" id="KW-0732">Signal</keyword>
<organism evidence="3 4">
    <name type="scientific">Caballeronia udeis</name>
    <dbReference type="NCBI Taxonomy" id="1232866"/>
    <lineage>
        <taxon>Bacteria</taxon>
        <taxon>Pseudomonadati</taxon>
        <taxon>Pseudomonadota</taxon>
        <taxon>Betaproteobacteria</taxon>
        <taxon>Burkholderiales</taxon>
        <taxon>Burkholderiaceae</taxon>
        <taxon>Caballeronia</taxon>
    </lineage>
</organism>
<feature type="chain" id="PRO_5008501663" evidence="2">
    <location>
        <begin position="34"/>
        <end position="475"/>
    </location>
</feature>
<dbReference type="Pfam" id="PF06986">
    <property type="entry name" value="F_T4SS_TraN"/>
    <property type="match status" value="2"/>
</dbReference>
<sequence>MKTLNLASSLTLWRALAASVCALSLAHAPRAQSQETYAAGACSQIPGSQTCIDTTPCKTDSNGQQVCLSTASLPSGALAVPYSCWQYSYQYACTGTTTDTCAQYRNNSACGVKGSVCNDTIAETGQCDEWTYTYSCLTQAQQTAQQMSCTSGLFNDGGFTTPPNNNNSFARGALGLEITGEGQTYTDGNSIFAGVSESCRKGYEGIQNCCKSTPGGQTNSAVMSVAIGAAASVVKYAGEKAIDMASPYVFDAMYSNGIFSQALTENFTTAFSLNAADGGGTLGTSLATNGLSVGAYGFTVGTGTMSAGVLGGNMELASFGSDGYLAFNPYVFAAMVAIQVIEHLAQCSQSEQLLALHKGSGLSTYINETCAKSVLGSCVQYVDNYCSFNSLLAEIINIQGKTQLGLPLAGCSGLSPAQISAIDFTKIDFSAFTSQMMNQALSNLPKNISGNYNPIEQNSSNGTAQKAGSSVLPTY</sequence>
<dbReference type="Proteomes" id="UP000054683">
    <property type="component" value="Unassembled WGS sequence"/>
</dbReference>
<evidence type="ECO:0000256" key="1">
    <source>
        <dbReference type="SAM" id="MobiDB-lite"/>
    </source>
</evidence>
<reference evidence="3 4" key="1">
    <citation type="submission" date="2016-01" db="EMBL/GenBank/DDBJ databases">
        <authorList>
            <person name="Oliw E.H."/>
        </authorList>
    </citation>
    <scope>NUCLEOTIDE SEQUENCE [LARGE SCALE GENOMIC DNA]</scope>
    <source>
        <strain evidence="3">LMG 27134</strain>
    </source>
</reference>
<evidence type="ECO:0000313" key="4">
    <source>
        <dbReference type="Proteomes" id="UP000054683"/>
    </source>
</evidence>
<protein>
    <submittedName>
        <fullName evidence="3">Conjugal transfer mating pair stabilization protein TraN</fullName>
    </submittedName>
</protein>
<dbReference type="NCBIfam" id="NF009018">
    <property type="entry name" value="PRK12355.4-1"/>
    <property type="match status" value="1"/>
</dbReference>
<proteinExistence type="predicted"/>
<dbReference type="AlphaFoldDB" id="A0A158GKH8"/>
<dbReference type="RefSeq" id="WP_062085514.1">
    <property type="nucleotide sequence ID" value="NZ_FCOK02000015.1"/>
</dbReference>